<name>A0A9P0HE66_NEZVI</name>
<evidence type="ECO:0000313" key="3">
    <source>
        <dbReference type="Proteomes" id="UP001152798"/>
    </source>
</evidence>
<keyword evidence="3" id="KW-1185">Reference proteome</keyword>
<evidence type="ECO:0000256" key="1">
    <source>
        <dbReference type="SAM" id="MobiDB-lite"/>
    </source>
</evidence>
<sequence>MSTRTQPSRIISFPRRSCGRGREGPGRATRSPRRSKESPHVFPALLARTNCLHCPGSCGEGLALRIIAPATTAALSGGMNWRPILTSNRHSNRSLKCSHNKSRFTITRTSMASIGLFLTRTRRLTQS</sequence>
<dbReference type="OrthoDB" id="10617023at2759"/>
<evidence type="ECO:0000313" key="2">
    <source>
        <dbReference type="EMBL" id="CAH1400725.1"/>
    </source>
</evidence>
<dbReference type="AlphaFoldDB" id="A0A9P0HE66"/>
<proteinExistence type="predicted"/>
<reference evidence="2" key="1">
    <citation type="submission" date="2022-01" db="EMBL/GenBank/DDBJ databases">
        <authorList>
            <person name="King R."/>
        </authorList>
    </citation>
    <scope>NUCLEOTIDE SEQUENCE</scope>
</reference>
<organism evidence="2 3">
    <name type="scientific">Nezara viridula</name>
    <name type="common">Southern green stink bug</name>
    <name type="synonym">Cimex viridulus</name>
    <dbReference type="NCBI Taxonomy" id="85310"/>
    <lineage>
        <taxon>Eukaryota</taxon>
        <taxon>Metazoa</taxon>
        <taxon>Ecdysozoa</taxon>
        <taxon>Arthropoda</taxon>
        <taxon>Hexapoda</taxon>
        <taxon>Insecta</taxon>
        <taxon>Pterygota</taxon>
        <taxon>Neoptera</taxon>
        <taxon>Paraneoptera</taxon>
        <taxon>Hemiptera</taxon>
        <taxon>Heteroptera</taxon>
        <taxon>Panheteroptera</taxon>
        <taxon>Pentatomomorpha</taxon>
        <taxon>Pentatomoidea</taxon>
        <taxon>Pentatomidae</taxon>
        <taxon>Pentatominae</taxon>
        <taxon>Nezara</taxon>
    </lineage>
</organism>
<feature type="region of interest" description="Disordered" evidence="1">
    <location>
        <begin position="1"/>
        <end position="39"/>
    </location>
</feature>
<accession>A0A9P0HE66</accession>
<dbReference type="Proteomes" id="UP001152798">
    <property type="component" value="Chromosome 4"/>
</dbReference>
<dbReference type="EMBL" id="OV725080">
    <property type="protein sequence ID" value="CAH1400725.1"/>
    <property type="molecule type" value="Genomic_DNA"/>
</dbReference>
<gene>
    <name evidence="2" type="ORF">NEZAVI_LOCUS9902</name>
</gene>
<protein>
    <submittedName>
        <fullName evidence="2">Uncharacterized protein</fullName>
    </submittedName>
</protein>